<feature type="transmembrane region" description="Helical" evidence="5">
    <location>
        <begin position="6"/>
        <end position="25"/>
    </location>
</feature>
<keyword evidence="8" id="KW-1185">Reference proteome</keyword>
<dbReference type="PANTHER" id="PTHR10846:SF8">
    <property type="entry name" value="INNER MEMBRANE PROTEIN YRBG"/>
    <property type="match status" value="1"/>
</dbReference>
<keyword evidence="4 5" id="KW-0472">Membrane</keyword>
<gene>
    <name evidence="7" type="ORF">Hsar01_00015</name>
</gene>
<protein>
    <recommendedName>
        <fullName evidence="6">Sodium/calcium exchanger membrane region domain-containing protein</fullName>
    </recommendedName>
</protein>
<dbReference type="Proteomes" id="UP001476282">
    <property type="component" value="Unassembled WGS sequence"/>
</dbReference>
<feature type="transmembrane region" description="Helical" evidence="5">
    <location>
        <begin position="32"/>
        <end position="52"/>
    </location>
</feature>
<feature type="transmembrane region" description="Helical" evidence="5">
    <location>
        <begin position="275"/>
        <end position="292"/>
    </location>
</feature>
<feature type="transmembrane region" description="Helical" evidence="5">
    <location>
        <begin position="241"/>
        <end position="263"/>
    </location>
</feature>
<comment type="caution">
    <text evidence="7">The sequence shown here is derived from an EMBL/GenBank/DDBJ whole genome shotgun (WGS) entry which is preliminary data.</text>
</comment>
<feature type="transmembrane region" description="Helical" evidence="5">
    <location>
        <begin position="130"/>
        <end position="148"/>
    </location>
</feature>
<evidence type="ECO:0000313" key="8">
    <source>
        <dbReference type="Proteomes" id="UP001476282"/>
    </source>
</evidence>
<feature type="transmembrane region" description="Helical" evidence="5">
    <location>
        <begin position="107"/>
        <end position="124"/>
    </location>
</feature>
<evidence type="ECO:0000256" key="4">
    <source>
        <dbReference type="ARBA" id="ARBA00023136"/>
    </source>
</evidence>
<feature type="domain" description="Sodium/calcium exchanger membrane region" evidence="6">
    <location>
        <begin position="177"/>
        <end position="317"/>
    </location>
</feature>
<evidence type="ECO:0000256" key="1">
    <source>
        <dbReference type="ARBA" id="ARBA00004141"/>
    </source>
</evidence>
<dbReference type="Gene3D" id="6.10.280.80">
    <property type="entry name" value="NCX, peripheral helical region"/>
    <property type="match status" value="1"/>
</dbReference>
<feature type="transmembrane region" description="Helical" evidence="5">
    <location>
        <begin position="212"/>
        <end position="234"/>
    </location>
</feature>
<dbReference type="InterPro" id="IPR004837">
    <property type="entry name" value="NaCa_Exmemb"/>
</dbReference>
<dbReference type="InterPro" id="IPR044880">
    <property type="entry name" value="NCX_ion-bd_dom_sf"/>
</dbReference>
<dbReference type="Pfam" id="PF01699">
    <property type="entry name" value="Na_Ca_ex"/>
    <property type="match status" value="2"/>
</dbReference>
<evidence type="ECO:0000256" key="2">
    <source>
        <dbReference type="ARBA" id="ARBA00022692"/>
    </source>
</evidence>
<dbReference type="EMBL" id="BAABRI010000001">
    <property type="protein sequence ID" value="GAA5480811.1"/>
    <property type="molecule type" value="Genomic_DNA"/>
</dbReference>
<dbReference type="Gene3D" id="1.20.1420.30">
    <property type="entry name" value="NCX, central ion-binding region"/>
    <property type="match status" value="1"/>
</dbReference>
<evidence type="ECO:0000313" key="7">
    <source>
        <dbReference type="EMBL" id="GAA5480811.1"/>
    </source>
</evidence>
<feature type="domain" description="Sodium/calcium exchanger membrane region" evidence="6">
    <location>
        <begin position="7"/>
        <end position="148"/>
    </location>
</feature>
<reference evidence="7 8" key="1">
    <citation type="submission" date="2024-02" db="EMBL/GenBank/DDBJ databases">
        <title>Haloferula sargassicola NBRC 104335.</title>
        <authorList>
            <person name="Ichikawa N."/>
            <person name="Katano-Makiyama Y."/>
            <person name="Hidaka K."/>
        </authorList>
    </citation>
    <scope>NUCLEOTIDE SEQUENCE [LARGE SCALE GENOMIC DNA]</scope>
    <source>
        <strain evidence="7 8">NBRC 104335</strain>
    </source>
</reference>
<organism evidence="7 8">
    <name type="scientific">Haloferula sargassicola</name>
    <dbReference type="NCBI Taxonomy" id="490096"/>
    <lineage>
        <taxon>Bacteria</taxon>
        <taxon>Pseudomonadati</taxon>
        <taxon>Verrucomicrobiota</taxon>
        <taxon>Verrucomicrobiia</taxon>
        <taxon>Verrucomicrobiales</taxon>
        <taxon>Verrucomicrobiaceae</taxon>
        <taxon>Haloferula</taxon>
    </lineage>
</organism>
<keyword evidence="2 5" id="KW-0812">Transmembrane</keyword>
<evidence type="ECO:0000256" key="3">
    <source>
        <dbReference type="ARBA" id="ARBA00022989"/>
    </source>
</evidence>
<sequence>MDLLVNLGWLALGLVLLSVGADWLVKGASEIALRAGVTPLVIGLTVVAFGTSAPELLVSLKANLDPNTQADIAVGNVVGSNICNIALLLGLAALIRPLVVGSQVIRREIPILLGVTMVFIAMIWDGELAQWEGLLLFAGIIIYVMASIKVARKHPGEVPVDLPDDVIRESRGPAWKSVAWVVIGLAGLVFGADRLVVGGVAIAQKFGVPEVVIGLTLVAVGTSLPELATTIAAARRQETDIIAGNIIGSNLFNMMAVMGLASVLKPIEVENLNRLDLWVMGGFTLALVPLLARGARINRVEGALLMVGYFTYCTWLVKPEWFGG</sequence>
<accession>A0ABP9UKD8</accession>
<feature type="transmembrane region" description="Helical" evidence="5">
    <location>
        <begin position="178"/>
        <end position="200"/>
    </location>
</feature>
<evidence type="ECO:0000259" key="6">
    <source>
        <dbReference type="Pfam" id="PF01699"/>
    </source>
</evidence>
<name>A0ABP9UKD8_9BACT</name>
<feature type="transmembrane region" description="Helical" evidence="5">
    <location>
        <begin position="72"/>
        <end position="95"/>
    </location>
</feature>
<keyword evidence="3 5" id="KW-1133">Transmembrane helix</keyword>
<evidence type="ECO:0000256" key="5">
    <source>
        <dbReference type="SAM" id="Phobius"/>
    </source>
</evidence>
<proteinExistence type="predicted"/>
<dbReference type="RefSeq" id="WP_353564970.1">
    <property type="nucleotide sequence ID" value="NZ_BAABRI010000001.1"/>
</dbReference>
<comment type="subcellular location">
    <subcellularLocation>
        <location evidence="1">Membrane</location>
        <topology evidence="1">Multi-pass membrane protein</topology>
    </subcellularLocation>
</comment>
<dbReference type="InterPro" id="IPR004481">
    <property type="entry name" value="K/Na/Ca-exchanger"/>
</dbReference>
<dbReference type="PANTHER" id="PTHR10846">
    <property type="entry name" value="SODIUM/POTASSIUM/CALCIUM EXCHANGER"/>
    <property type="match status" value="1"/>
</dbReference>
<dbReference type="NCBIfam" id="TIGR00367">
    <property type="entry name" value="calcium/sodium antiporter"/>
    <property type="match status" value="1"/>
</dbReference>